<dbReference type="Gene3D" id="1.10.10.630">
    <property type="entry name" value="DnaD domain-like"/>
    <property type="match status" value="2"/>
</dbReference>
<proteinExistence type="inferred from homology"/>
<keyword evidence="4" id="KW-1185">Reference proteome</keyword>
<protein>
    <submittedName>
        <fullName evidence="3">DnaD and phage-associated domain-containing protein</fullName>
    </submittedName>
</protein>
<comment type="similarity">
    <text evidence="1">Belongs to the DnaB/DnaD family.</text>
</comment>
<evidence type="ECO:0000256" key="1">
    <source>
        <dbReference type="ARBA" id="ARBA00093462"/>
    </source>
</evidence>
<dbReference type="NCBIfam" id="TIGR01446">
    <property type="entry name" value="DnaD_dom"/>
    <property type="match status" value="2"/>
</dbReference>
<reference evidence="3 4" key="1">
    <citation type="submission" date="2016-11" db="EMBL/GenBank/DDBJ databases">
        <authorList>
            <person name="Jaros S."/>
            <person name="Januszkiewicz K."/>
            <person name="Wedrychowicz H."/>
        </authorList>
    </citation>
    <scope>NUCLEOTIDE SEQUENCE [LARGE SCALE GENOMIC DNA]</scope>
    <source>
        <strain evidence="3 4">DSM 14214</strain>
    </source>
</reference>
<evidence type="ECO:0000313" key="4">
    <source>
        <dbReference type="Proteomes" id="UP000183975"/>
    </source>
</evidence>
<dbReference type="InterPro" id="IPR006343">
    <property type="entry name" value="DnaB/C_C"/>
</dbReference>
<accession>A0A1M6KBF3</accession>
<dbReference type="InterPro" id="IPR053162">
    <property type="entry name" value="DnaD"/>
</dbReference>
<evidence type="ECO:0000313" key="3">
    <source>
        <dbReference type="EMBL" id="SHJ56224.1"/>
    </source>
</evidence>
<dbReference type="PANTHER" id="PTHR37293:SF5">
    <property type="entry name" value="DNA REPLICATION PROTEIN"/>
    <property type="match status" value="1"/>
</dbReference>
<dbReference type="EMBL" id="FRAH01000003">
    <property type="protein sequence ID" value="SHJ56224.1"/>
    <property type="molecule type" value="Genomic_DNA"/>
</dbReference>
<dbReference type="Pfam" id="PF07261">
    <property type="entry name" value="DnaB_2"/>
    <property type="match status" value="2"/>
</dbReference>
<dbReference type="SUPFAM" id="SSF158499">
    <property type="entry name" value="DnaD domain-like"/>
    <property type="match status" value="2"/>
</dbReference>
<dbReference type="AlphaFoldDB" id="A0A1M6KBF3"/>
<name>A0A1M6KBF3_9FIRM</name>
<dbReference type="Proteomes" id="UP000183975">
    <property type="component" value="Unassembled WGS sequence"/>
</dbReference>
<organism evidence="3 4">
    <name type="scientific">Anaerotignum lactatifermentans DSM 14214</name>
    <dbReference type="NCBI Taxonomy" id="1121323"/>
    <lineage>
        <taxon>Bacteria</taxon>
        <taxon>Bacillati</taxon>
        <taxon>Bacillota</taxon>
        <taxon>Clostridia</taxon>
        <taxon>Lachnospirales</taxon>
        <taxon>Anaerotignaceae</taxon>
        <taxon>Anaerotignum</taxon>
    </lineage>
</organism>
<evidence type="ECO:0000259" key="2">
    <source>
        <dbReference type="Pfam" id="PF07261"/>
    </source>
</evidence>
<feature type="domain" description="DnaB/C C-terminal" evidence="2">
    <location>
        <begin position="104"/>
        <end position="176"/>
    </location>
</feature>
<gene>
    <name evidence="3" type="ORF">SAMN02745138_00112</name>
</gene>
<dbReference type="InterPro" id="IPR017019">
    <property type="entry name" value="DNA_replication_prd_bac"/>
</dbReference>
<feature type="domain" description="DnaB/C C-terminal" evidence="2">
    <location>
        <begin position="196"/>
        <end position="257"/>
    </location>
</feature>
<dbReference type="InterPro" id="IPR034829">
    <property type="entry name" value="DnaD-like_sf"/>
</dbReference>
<dbReference type="OrthoDB" id="1652900at2"/>
<dbReference type="RefSeq" id="WP_072847998.1">
    <property type="nucleotide sequence ID" value="NZ_FRAH01000003.1"/>
</dbReference>
<dbReference type="PIRSF" id="PIRSF033722">
    <property type="entry name" value="DnaD_CA_C3587_prd"/>
    <property type="match status" value="1"/>
</dbReference>
<sequence length="312" mass="36201">MAEEIRILKDFIEKEVPKAPPLYVSVFLMTKAAEGKTSAAEIAEKLEILESDVLKAWRYWEERDCFAKEAAQMSQPKAIPSERPQYSPAELSCYLKREDVKRLFQSAQQKLGKTLSSGDMATLFSFYDWLGLPLEVIDLLLTYCVSRGKRGMHYIEKVAMGWAEEGLDSLEAVEEYLQMRKEGYGAIMRAFGQGKRLPAPEEETYIKKWLREYKLPLDVVVTACERTIMRTGGVSFAYADKILREWHQAGVKSQADIAKLDEAFAAKRAQQKASEQPRQTAPQRQNRFINYTQREWDYNELERLEREKQREW</sequence>
<dbReference type="PANTHER" id="PTHR37293">
    <property type="entry name" value="PHAGE REPLICATION PROTEIN-RELATED"/>
    <property type="match status" value="1"/>
</dbReference>